<keyword evidence="3 15" id="KW-0808">Transferase</keyword>
<comment type="catalytic activity">
    <reaction evidence="6 15">
        <text>N-terminal L-arginyl-[protein] + L-leucyl-tRNA(Leu) = N-terminal L-leucyl-L-arginyl-[protein] + tRNA(Leu) + H(+)</text>
        <dbReference type="Rhea" id="RHEA:50416"/>
        <dbReference type="Rhea" id="RHEA-COMP:9613"/>
        <dbReference type="Rhea" id="RHEA-COMP:9622"/>
        <dbReference type="Rhea" id="RHEA-COMP:12672"/>
        <dbReference type="Rhea" id="RHEA-COMP:12673"/>
        <dbReference type="ChEBI" id="CHEBI:15378"/>
        <dbReference type="ChEBI" id="CHEBI:64719"/>
        <dbReference type="ChEBI" id="CHEBI:78442"/>
        <dbReference type="ChEBI" id="CHEBI:78494"/>
        <dbReference type="ChEBI" id="CHEBI:133044"/>
        <dbReference type="EC" id="2.3.2.6"/>
    </reaction>
</comment>
<keyword evidence="2 15" id="KW-0963">Cytoplasm</keyword>
<reference evidence="16 17" key="1">
    <citation type="submission" date="2014-06" db="EMBL/GenBank/DDBJ databases">
        <title>The draft genome sequence of Idiomarina salinarum ISL-52.</title>
        <authorList>
            <person name="Du J."/>
            <person name="Shao Z."/>
        </authorList>
    </citation>
    <scope>NUCLEOTIDE SEQUENCE [LARGE SCALE GENOMIC DNA]</scope>
    <source>
        <strain evidence="16 17">ISL-52</strain>
    </source>
</reference>
<dbReference type="AlphaFoldDB" id="A0A094IW46"/>
<comment type="catalytic activity">
    <reaction evidence="5 15">
        <text>L-phenylalanyl-tRNA(Phe) + an N-terminal L-alpha-aminoacyl-[protein] = an N-terminal L-phenylalanyl-L-alpha-aminoacyl-[protein] + tRNA(Phe)</text>
        <dbReference type="Rhea" id="RHEA:43632"/>
        <dbReference type="Rhea" id="RHEA-COMP:9668"/>
        <dbReference type="Rhea" id="RHEA-COMP:9699"/>
        <dbReference type="Rhea" id="RHEA-COMP:10636"/>
        <dbReference type="Rhea" id="RHEA-COMP:10637"/>
        <dbReference type="ChEBI" id="CHEBI:78442"/>
        <dbReference type="ChEBI" id="CHEBI:78531"/>
        <dbReference type="ChEBI" id="CHEBI:78597"/>
        <dbReference type="ChEBI" id="CHEBI:83561"/>
        <dbReference type="EC" id="2.3.2.6"/>
    </reaction>
</comment>
<evidence type="ECO:0000256" key="9">
    <source>
        <dbReference type="ARBA" id="ARBA00061535"/>
    </source>
</evidence>
<evidence type="ECO:0000256" key="11">
    <source>
        <dbReference type="ARBA" id="ARBA00074372"/>
    </source>
</evidence>
<evidence type="ECO:0000256" key="2">
    <source>
        <dbReference type="ARBA" id="ARBA00022490"/>
    </source>
</evidence>
<comment type="function">
    <text evidence="8 15">Functions in the N-end rule pathway of protein degradation where it conjugates Leu, Phe and, less efficiently, Met from aminoacyl-tRNAs to the N-termini of proteins containing an N-terminal arginine or lysine.</text>
</comment>
<dbReference type="FunFam" id="3.40.630.70:FF:000001">
    <property type="entry name" value="Leucyl/phenylalanyl-tRNA--protein transferase"/>
    <property type="match status" value="1"/>
</dbReference>
<protein>
    <recommendedName>
        <fullName evidence="11 15">Leucyl/phenylalanyl-tRNA--protein transferase</fullName>
        <ecNumber evidence="10 15">2.3.2.6</ecNumber>
    </recommendedName>
    <alternativeName>
        <fullName evidence="12 15">L/F-transferase</fullName>
    </alternativeName>
    <alternativeName>
        <fullName evidence="13 15">Leucyltransferase</fullName>
    </alternativeName>
    <alternativeName>
        <fullName evidence="14 15">Phenyalanyltransferase</fullName>
    </alternativeName>
</protein>
<dbReference type="EMBL" id="JPER01000001">
    <property type="protein sequence ID" value="KFZ31900.1"/>
    <property type="molecule type" value="Genomic_DNA"/>
</dbReference>
<evidence type="ECO:0000313" key="17">
    <source>
        <dbReference type="Proteomes" id="UP000054363"/>
    </source>
</evidence>
<dbReference type="FunFam" id="3.30.70.3550:FF:000001">
    <property type="entry name" value="Leucyl/phenylalanyl-tRNA--protein transferase"/>
    <property type="match status" value="1"/>
</dbReference>
<sequence length="236" mass="26415">MLFQLSDNNLYFPSPTLALVDPDGLLAFGGDLSPERLQAAYQRGIFPWYGPSDPILWWSPDPRTVFTPSSLHCSRSMRRFMRQTTLQVTLNQDFAGVIRQCADVHDEAGGTWIHPEMIAAYIRLHELGHAHSVEVWDQQQLVGGMYGVAVDRIFCGESMFHTRTNASKLALLVFCQNFFAAGGELLDAQVDNSHLQSLGALSLPRIRYLAALERQNKSDSSTLAADFWLKRTLTGI</sequence>
<dbReference type="eggNOG" id="COG2360">
    <property type="taxonomic scope" value="Bacteria"/>
</dbReference>
<dbReference type="SUPFAM" id="SSF55729">
    <property type="entry name" value="Acyl-CoA N-acyltransferases (Nat)"/>
    <property type="match status" value="1"/>
</dbReference>
<dbReference type="Proteomes" id="UP000054363">
    <property type="component" value="Unassembled WGS sequence"/>
</dbReference>
<comment type="similarity">
    <text evidence="9 15">Belongs to the L/F-transferase family.</text>
</comment>
<comment type="caution">
    <text evidence="16">The sequence shown here is derived from an EMBL/GenBank/DDBJ whole genome shotgun (WGS) entry which is preliminary data.</text>
</comment>
<dbReference type="GO" id="GO:0030163">
    <property type="term" value="P:protein catabolic process"/>
    <property type="evidence" value="ECO:0007669"/>
    <property type="project" value="UniProtKB-UniRule"/>
</dbReference>
<keyword evidence="4 15" id="KW-0012">Acyltransferase</keyword>
<evidence type="ECO:0000256" key="14">
    <source>
        <dbReference type="ARBA" id="ARBA00083640"/>
    </source>
</evidence>
<evidence type="ECO:0000256" key="13">
    <source>
        <dbReference type="ARBA" id="ARBA00077165"/>
    </source>
</evidence>
<evidence type="ECO:0000256" key="1">
    <source>
        <dbReference type="ARBA" id="ARBA00004496"/>
    </source>
</evidence>
<dbReference type="STRING" id="435908.IDSA_04260"/>
<dbReference type="InterPro" id="IPR016181">
    <property type="entry name" value="Acyl_CoA_acyltransferase"/>
</dbReference>
<dbReference type="NCBIfam" id="TIGR00667">
    <property type="entry name" value="aat"/>
    <property type="match status" value="1"/>
</dbReference>
<proteinExistence type="inferred from homology"/>
<dbReference type="PANTHER" id="PTHR30098:SF2">
    <property type="entry name" value="LEUCYL_PHENYLALANYL-TRNA--PROTEIN TRANSFERASE"/>
    <property type="match status" value="1"/>
</dbReference>
<evidence type="ECO:0000256" key="15">
    <source>
        <dbReference type="HAMAP-Rule" id="MF_00688"/>
    </source>
</evidence>
<comment type="subcellular location">
    <subcellularLocation>
        <location evidence="1 15">Cytoplasm</location>
    </subcellularLocation>
</comment>
<dbReference type="Gene3D" id="3.40.630.70">
    <property type="entry name" value="Leucyl/phenylalanyl-tRNA-protein transferase, C-terminal domain"/>
    <property type="match status" value="1"/>
</dbReference>
<evidence type="ECO:0000256" key="6">
    <source>
        <dbReference type="ARBA" id="ARBA00050652"/>
    </source>
</evidence>
<dbReference type="EC" id="2.3.2.6" evidence="10 15"/>
<evidence type="ECO:0000313" key="16">
    <source>
        <dbReference type="EMBL" id="KFZ31900.1"/>
    </source>
</evidence>
<organism evidence="16 17">
    <name type="scientific">Pseudidiomarina salinarum</name>
    <dbReference type="NCBI Taxonomy" id="435908"/>
    <lineage>
        <taxon>Bacteria</taxon>
        <taxon>Pseudomonadati</taxon>
        <taxon>Pseudomonadota</taxon>
        <taxon>Gammaproteobacteria</taxon>
        <taxon>Alteromonadales</taxon>
        <taxon>Idiomarinaceae</taxon>
        <taxon>Pseudidiomarina</taxon>
    </lineage>
</organism>
<dbReference type="GO" id="GO:0005737">
    <property type="term" value="C:cytoplasm"/>
    <property type="evidence" value="ECO:0007669"/>
    <property type="project" value="UniProtKB-SubCell"/>
</dbReference>
<dbReference type="InterPro" id="IPR004616">
    <property type="entry name" value="Leu/Phe-tRNA_Trfase"/>
</dbReference>
<evidence type="ECO:0000256" key="8">
    <source>
        <dbReference type="ARBA" id="ARBA00054043"/>
    </source>
</evidence>
<evidence type="ECO:0000256" key="10">
    <source>
        <dbReference type="ARBA" id="ARBA00066767"/>
    </source>
</evidence>
<accession>A0A094IW46</accession>
<evidence type="ECO:0000256" key="12">
    <source>
        <dbReference type="ARBA" id="ARBA00077136"/>
    </source>
</evidence>
<keyword evidence="17" id="KW-1185">Reference proteome</keyword>
<evidence type="ECO:0000256" key="3">
    <source>
        <dbReference type="ARBA" id="ARBA00022679"/>
    </source>
</evidence>
<evidence type="ECO:0000256" key="5">
    <source>
        <dbReference type="ARBA" id="ARBA00050607"/>
    </source>
</evidence>
<dbReference type="HAMAP" id="MF_00688">
    <property type="entry name" value="Leu_Phe_trans"/>
    <property type="match status" value="1"/>
</dbReference>
<dbReference type="PANTHER" id="PTHR30098">
    <property type="entry name" value="LEUCYL/PHENYLALANYL-TRNA--PROTEIN TRANSFERASE"/>
    <property type="match status" value="1"/>
</dbReference>
<dbReference type="Gene3D" id="3.30.70.3550">
    <property type="entry name" value="Leucyl/phenylalanyl-tRNA-protein transferase, N-terminal domain"/>
    <property type="match status" value="1"/>
</dbReference>
<dbReference type="InterPro" id="IPR042221">
    <property type="entry name" value="Leu/Phe-tRNA_Trfase_N"/>
</dbReference>
<comment type="catalytic activity">
    <reaction evidence="7 15">
        <text>N-terminal L-lysyl-[protein] + L-leucyl-tRNA(Leu) = N-terminal L-leucyl-L-lysyl-[protein] + tRNA(Leu) + H(+)</text>
        <dbReference type="Rhea" id="RHEA:12340"/>
        <dbReference type="Rhea" id="RHEA-COMP:9613"/>
        <dbReference type="Rhea" id="RHEA-COMP:9622"/>
        <dbReference type="Rhea" id="RHEA-COMP:12670"/>
        <dbReference type="Rhea" id="RHEA-COMP:12671"/>
        <dbReference type="ChEBI" id="CHEBI:15378"/>
        <dbReference type="ChEBI" id="CHEBI:65249"/>
        <dbReference type="ChEBI" id="CHEBI:78442"/>
        <dbReference type="ChEBI" id="CHEBI:78494"/>
        <dbReference type="ChEBI" id="CHEBI:133043"/>
        <dbReference type="EC" id="2.3.2.6"/>
    </reaction>
</comment>
<dbReference type="InterPro" id="IPR042203">
    <property type="entry name" value="Leu/Phe-tRNA_Trfase_C"/>
</dbReference>
<name>A0A094IW46_9GAMM</name>
<evidence type="ECO:0000256" key="7">
    <source>
        <dbReference type="ARBA" id="ARBA00051538"/>
    </source>
</evidence>
<dbReference type="GO" id="GO:0008914">
    <property type="term" value="F:leucyl-tRNA--protein transferase activity"/>
    <property type="evidence" value="ECO:0007669"/>
    <property type="project" value="UniProtKB-UniRule"/>
</dbReference>
<dbReference type="Pfam" id="PF03588">
    <property type="entry name" value="Leu_Phe_trans"/>
    <property type="match status" value="1"/>
</dbReference>
<gene>
    <name evidence="15 16" type="primary">aat</name>
    <name evidence="16" type="ORF">IDSA_04260</name>
</gene>
<dbReference type="OrthoDB" id="9790282at2"/>
<evidence type="ECO:0000256" key="4">
    <source>
        <dbReference type="ARBA" id="ARBA00023315"/>
    </source>
</evidence>
<dbReference type="RefSeq" id="WP_034774446.1">
    <property type="nucleotide sequence ID" value="NZ_JPER01000001.1"/>
</dbReference>